<dbReference type="AlphaFoldDB" id="A0A8H7CGS9"/>
<feature type="region of interest" description="Disordered" evidence="1">
    <location>
        <begin position="128"/>
        <end position="150"/>
    </location>
</feature>
<dbReference type="EMBL" id="JACAZI010000022">
    <property type="protein sequence ID" value="KAF7337134.1"/>
    <property type="molecule type" value="Genomic_DNA"/>
</dbReference>
<evidence type="ECO:0000313" key="2">
    <source>
        <dbReference type="EMBL" id="KAF7337134.1"/>
    </source>
</evidence>
<sequence>MLSFLERLSRKVTGVHLRALARVAINDNTAMVVRRQPSSRRCTHFSDPSKAAASRLSPRGATPPGRSSQRPVLYLHYADSRLWMSSHCVHLPPLSSAAALTKMPSRSIPAFPLNPPILHRVIDRSPSQLKSSNRRRFSNHEVHTKGATPSHRRTLHVLNFAALHTTAAPIHIISTILTRDLRVSRAAIQS</sequence>
<proteinExistence type="predicted"/>
<dbReference type="Proteomes" id="UP000620124">
    <property type="component" value="Unassembled WGS sequence"/>
</dbReference>
<reference evidence="2" key="1">
    <citation type="submission" date="2020-05" db="EMBL/GenBank/DDBJ databases">
        <title>Mycena genomes resolve the evolution of fungal bioluminescence.</title>
        <authorList>
            <person name="Tsai I.J."/>
        </authorList>
    </citation>
    <scope>NUCLEOTIDE SEQUENCE</scope>
    <source>
        <strain evidence="2">CCC161011</strain>
    </source>
</reference>
<accession>A0A8H7CGS9</accession>
<protein>
    <submittedName>
        <fullName evidence="2">Uncharacterized protein</fullName>
    </submittedName>
</protein>
<evidence type="ECO:0000313" key="3">
    <source>
        <dbReference type="Proteomes" id="UP000620124"/>
    </source>
</evidence>
<comment type="caution">
    <text evidence="2">The sequence shown here is derived from an EMBL/GenBank/DDBJ whole genome shotgun (WGS) entry which is preliminary data.</text>
</comment>
<keyword evidence="3" id="KW-1185">Reference proteome</keyword>
<evidence type="ECO:0000256" key="1">
    <source>
        <dbReference type="SAM" id="MobiDB-lite"/>
    </source>
</evidence>
<name>A0A8H7CGS9_9AGAR</name>
<gene>
    <name evidence="2" type="ORF">MVEN_02151400</name>
</gene>
<feature type="region of interest" description="Disordered" evidence="1">
    <location>
        <begin position="35"/>
        <end position="69"/>
    </location>
</feature>
<organism evidence="2 3">
    <name type="scientific">Mycena venus</name>
    <dbReference type="NCBI Taxonomy" id="2733690"/>
    <lineage>
        <taxon>Eukaryota</taxon>
        <taxon>Fungi</taxon>
        <taxon>Dikarya</taxon>
        <taxon>Basidiomycota</taxon>
        <taxon>Agaricomycotina</taxon>
        <taxon>Agaricomycetes</taxon>
        <taxon>Agaricomycetidae</taxon>
        <taxon>Agaricales</taxon>
        <taxon>Marasmiineae</taxon>
        <taxon>Mycenaceae</taxon>
        <taxon>Mycena</taxon>
    </lineage>
</organism>